<comment type="similarity">
    <text evidence="2">Belongs to the TMEM38 family.</text>
</comment>
<evidence type="ECO:0000256" key="4">
    <source>
        <dbReference type="ARBA" id="ARBA00022538"/>
    </source>
</evidence>
<dbReference type="AlphaFoldDB" id="A0A2P6U0C4"/>
<evidence type="ECO:0000256" key="10">
    <source>
        <dbReference type="ARBA" id="ARBA00023136"/>
    </source>
</evidence>
<evidence type="ECO:0000256" key="3">
    <source>
        <dbReference type="ARBA" id="ARBA00022448"/>
    </source>
</evidence>
<dbReference type="PANTHER" id="PTHR12454">
    <property type="entry name" value="TRIMERIC INTRACELLULAR CATION CHANNEL"/>
    <property type="match status" value="1"/>
</dbReference>
<keyword evidence="4" id="KW-0633">Potassium transport</keyword>
<comment type="subcellular location">
    <subcellularLocation>
        <location evidence="1">Endomembrane system</location>
        <topology evidence="1">Multi-pass membrane protein</topology>
    </subcellularLocation>
</comment>
<dbReference type="PANTHER" id="PTHR12454:SF11">
    <property type="entry name" value="GH25683P"/>
    <property type="match status" value="1"/>
</dbReference>
<keyword evidence="7" id="KW-0630">Potassium</keyword>
<keyword evidence="14" id="KW-1185">Reference proteome</keyword>
<dbReference type="GO" id="GO:0012505">
    <property type="term" value="C:endomembrane system"/>
    <property type="evidence" value="ECO:0007669"/>
    <property type="project" value="UniProtKB-SubCell"/>
</dbReference>
<evidence type="ECO:0000256" key="6">
    <source>
        <dbReference type="ARBA" id="ARBA00022826"/>
    </source>
</evidence>
<keyword evidence="3" id="KW-0813">Transport</keyword>
<dbReference type="EMBL" id="LHPG02000003">
    <property type="protein sequence ID" value="PRW59772.1"/>
    <property type="molecule type" value="Genomic_DNA"/>
</dbReference>
<evidence type="ECO:0000256" key="8">
    <source>
        <dbReference type="ARBA" id="ARBA00022989"/>
    </source>
</evidence>
<dbReference type="OrthoDB" id="195817at2759"/>
<evidence type="ECO:0000256" key="5">
    <source>
        <dbReference type="ARBA" id="ARBA00022692"/>
    </source>
</evidence>
<feature type="compositionally biased region" description="Basic and acidic residues" evidence="12">
    <location>
        <begin position="268"/>
        <end position="281"/>
    </location>
</feature>
<keyword evidence="10" id="KW-0472">Membrane</keyword>
<reference evidence="13 14" key="1">
    <citation type="journal article" date="2018" name="Plant J.">
        <title>Genome sequences of Chlorella sorokiniana UTEX 1602 and Micractinium conductrix SAG 241.80: implications to maltose excretion by a green alga.</title>
        <authorList>
            <person name="Arriola M.B."/>
            <person name="Velmurugan N."/>
            <person name="Zhang Y."/>
            <person name="Plunkett M.H."/>
            <person name="Hondzo H."/>
            <person name="Barney B.M."/>
        </authorList>
    </citation>
    <scope>NUCLEOTIDE SEQUENCE [LARGE SCALE GENOMIC DNA]</scope>
    <source>
        <strain evidence="14">UTEX 1602</strain>
    </source>
</reference>
<accession>A0A2P6U0C4</accession>
<feature type="compositionally biased region" description="Low complexity" evidence="12">
    <location>
        <begin position="235"/>
        <end position="245"/>
    </location>
</feature>
<dbReference type="Proteomes" id="UP000239899">
    <property type="component" value="Unassembled WGS sequence"/>
</dbReference>
<evidence type="ECO:0000256" key="1">
    <source>
        <dbReference type="ARBA" id="ARBA00004127"/>
    </source>
</evidence>
<dbReference type="GO" id="GO:0016020">
    <property type="term" value="C:membrane"/>
    <property type="evidence" value="ECO:0007669"/>
    <property type="project" value="InterPro"/>
</dbReference>
<protein>
    <submittedName>
        <fullName evidence="13">Trimeric intracellular cation channel type B</fullName>
    </submittedName>
</protein>
<dbReference type="GO" id="GO:0042802">
    <property type="term" value="F:identical protein binding"/>
    <property type="evidence" value="ECO:0007669"/>
    <property type="project" value="InterPro"/>
</dbReference>
<evidence type="ECO:0000256" key="2">
    <source>
        <dbReference type="ARBA" id="ARBA00005766"/>
    </source>
</evidence>
<dbReference type="GO" id="GO:0005267">
    <property type="term" value="F:potassium channel activity"/>
    <property type="evidence" value="ECO:0007669"/>
    <property type="project" value="UniProtKB-KW"/>
</dbReference>
<keyword evidence="11" id="KW-0407">Ion channel</keyword>
<evidence type="ECO:0000256" key="9">
    <source>
        <dbReference type="ARBA" id="ARBA00023065"/>
    </source>
</evidence>
<gene>
    <name evidence="13" type="ORF">C2E21_1937</name>
</gene>
<evidence type="ECO:0000313" key="13">
    <source>
        <dbReference type="EMBL" id="PRW59772.1"/>
    </source>
</evidence>
<name>A0A2P6U0C4_CHLSO</name>
<dbReference type="Pfam" id="PF05197">
    <property type="entry name" value="TRIC"/>
    <property type="match status" value="1"/>
</dbReference>
<evidence type="ECO:0000256" key="12">
    <source>
        <dbReference type="SAM" id="MobiDB-lite"/>
    </source>
</evidence>
<keyword evidence="8" id="KW-1133">Transmembrane helix</keyword>
<evidence type="ECO:0000256" key="7">
    <source>
        <dbReference type="ARBA" id="ARBA00022958"/>
    </source>
</evidence>
<evidence type="ECO:0000313" key="14">
    <source>
        <dbReference type="Proteomes" id="UP000239899"/>
    </source>
</evidence>
<organism evidence="13 14">
    <name type="scientific">Chlorella sorokiniana</name>
    <name type="common">Freshwater green alga</name>
    <dbReference type="NCBI Taxonomy" id="3076"/>
    <lineage>
        <taxon>Eukaryota</taxon>
        <taxon>Viridiplantae</taxon>
        <taxon>Chlorophyta</taxon>
        <taxon>core chlorophytes</taxon>
        <taxon>Trebouxiophyceae</taxon>
        <taxon>Chlorellales</taxon>
        <taxon>Chlorellaceae</taxon>
        <taxon>Chlorella clade</taxon>
        <taxon>Chlorella</taxon>
    </lineage>
</organism>
<proteinExistence type="inferred from homology"/>
<comment type="caution">
    <text evidence="13">The sequence shown here is derived from an EMBL/GenBank/DDBJ whole genome shotgun (WGS) entry which is preliminary data.</text>
</comment>
<evidence type="ECO:0000256" key="11">
    <source>
        <dbReference type="ARBA" id="ARBA00023303"/>
    </source>
</evidence>
<keyword evidence="6" id="KW-0631">Potassium channel</keyword>
<dbReference type="InterPro" id="IPR007866">
    <property type="entry name" value="TRIC_channel"/>
</dbReference>
<sequence>MGLQLAPPDELLAWLDRAALAPAAVPFWLLVAGHSLTAVEMFRGYTRSWLDRQEAPIALFSKDAIGLSFTLTWWAYNYLPAGLGPSIAALPPVRSGAKVARAILRAGQIVQRTSAAAKLFPGLVGAPLVLGTLAGSGGKLLTDAFSRCAGYPSTGPSELHQPSYVLRSAALVACLHYGLVHTLGMLSVQQGLGLATSLLVAHSLATDLTGQPCDFTAPLGALFHKLTLIPEAGTAPTAAAATPAAKAKRTPRASRQRAAAAVVSSPEHTADEREAHEEETPKAAPASTRRRARRRTAAASLE</sequence>
<keyword evidence="5" id="KW-0812">Transmembrane</keyword>
<feature type="compositionally biased region" description="Basic residues" evidence="12">
    <location>
        <begin position="246"/>
        <end position="255"/>
    </location>
</feature>
<feature type="region of interest" description="Disordered" evidence="12">
    <location>
        <begin position="235"/>
        <end position="302"/>
    </location>
</feature>
<feature type="compositionally biased region" description="Low complexity" evidence="12">
    <location>
        <begin position="256"/>
        <end position="265"/>
    </location>
</feature>
<keyword evidence="9" id="KW-0406">Ion transport</keyword>